<dbReference type="EMBL" id="JQGA01001430">
    <property type="protein sequence ID" value="KGO66243.1"/>
    <property type="molecule type" value="Genomic_DNA"/>
</dbReference>
<keyword evidence="1" id="KW-1133">Transmembrane helix</keyword>
<dbReference type="Proteomes" id="UP000030104">
    <property type="component" value="Unassembled WGS sequence"/>
</dbReference>
<keyword evidence="1" id="KW-0812">Transmembrane</keyword>
<feature type="transmembrane region" description="Helical" evidence="1">
    <location>
        <begin position="20"/>
        <end position="37"/>
    </location>
</feature>
<reference evidence="2 3" key="1">
    <citation type="journal article" date="2015" name="Mol. Plant Microbe Interact.">
        <title>Genome, transcriptome, and functional analyses of Penicillium expansum provide new insights into secondary metabolism and pathogenicity.</title>
        <authorList>
            <person name="Ballester A.R."/>
            <person name="Marcet-Houben M."/>
            <person name="Levin E."/>
            <person name="Sela N."/>
            <person name="Selma-Lazaro C."/>
            <person name="Carmona L."/>
            <person name="Wisniewski M."/>
            <person name="Droby S."/>
            <person name="Gonzalez-Candelas L."/>
            <person name="Gabaldon T."/>
        </authorList>
    </citation>
    <scope>NUCLEOTIDE SEQUENCE [LARGE SCALE GENOMIC DNA]</scope>
    <source>
        <strain evidence="2 3">PHI-1</strain>
    </source>
</reference>
<keyword evidence="1" id="KW-0472">Membrane</keyword>
<dbReference type="HOGENOM" id="CLU_3191511_0_0_1"/>
<dbReference type="AlphaFoldDB" id="A0A0A2KH26"/>
<comment type="caution">
    <text evidence="2">The sequence shown here is derived from an EMBL/GenBank/DDBJ whole genome shotgun (WGS) entry which is preliminary data.</text>
</comment>
<gene>
    <name evidence="2" type="ORF">PITC_046270</name>
</gene>
<protein>
    <submittedName>
        <fullName evidence="2">Uncharacterized protein</fullName>
    </submittedName>
</protein>
<evidence type="ECO:0000313" key="3">
    <source>
        <dbReference type="Proteomes" id="UP000030104"/>
    </source>
</evidence>
<organism evidence="2 3">
    <name type="scientific">Penicillium italicum</name>
    <name type="common">Blue mold</name>
    <dbReference type="NCBI Taxonomy" id="40296"/>
    <lineage>
        <taxon>Eukaryota</taxon>
        <taxon>Fungi</taxon>
        <taxon>Dikarya</taxon>
        <taxon>Ascomycota</taxon>
        <taxon>Pezizomycotina</taxon>
        <taxon>Eurotiomycetes</taxon>
        <taxon>Eurotiomycetidae</taxon>
        <taxon>Eurotiales</taxon>
        <taxon>Aspergillaceae</taxon>
        <taxon>Penicillium</taxon>
    </lineage>
</organism>
<accession>A0A0A2KH26</accession>
<evidence type="ECO:0000313" key="2">
    <source>
        <dbReference type="EMBL" id="KGO66243.1"/>
    </source>
</evidence>
<sequence>MALQPREGPSTAFLWPPFPRLGHVVTIYCIPILVLFSDSSSFRWGC</sequence>
<keyword evidence="3" id="KW-1185">Reference proteome</keyword>
<evidence type="ECO:0000256" key="1">
    <source>
        <dbReference type="SAM" id="Phobius"/>
    </source>
</evidence>
<name>A0A0A2KH26_PENIT</name>
<proteinExistence type="predicted"/>